<dbReference type="InterPro" id="IPR043926">
    <property type="entry name" value="ABCG_dom"/>
</dbReference>
<comment type="subcellular location">
    <subcellularLocation>
        <location evidence="1">Membrane</location>
        <topology evidence="1">Multi-pass membrane protein</topology>
    </subcellularLocation>
</comment>
<name>A0A1L0CSD7_9ASCO</name>
<dbReference type="InterPro" id="IPR017871">
    <property type="entry name" value="ABC_transporter-like_CS"/>
</dbReference>
<keyword evidence="5" id="KW-0677">Repeat</keyword>
<dbReference type="GO" id="GO:0016020">
    <property type="term" value="C:membrane"/>
    <property type="evidence" value="ECO:0007669"/>
    <property type="project" value="UniProtKB-SubCell"/>
</dbReference>
<dbReference type="Gene3D" id="3.40.50.300">
    <property type="entry name" value="P-loop containing nucleotide triphosphate hydrolases"/>
    <property type="match status" value="2"/>
</dbReference>
<evidence type="ECO:0000256" key="8">
    <source>
        <dbReference type="ARBA" id="ARBA00022989"/>
    </source>
</evidence>
<feature type="transmembrane region" description="Helical" evidence="11">
    <location>
        <begin position="569"/>
        <end position="590"/>
    </location>
</feature>
<sequence>MSQEKFTFVGDQAFDGPETQNAAAEVATGPVGGNLGRTSSYSSANSDLDSVNEYRGFNAHQDEIRELARTLSHGSHSSLKTRDSAAELKKYLTHMSNVPGVVPFNESDEILNPDSDSFDAKFWVKNMRKLLDSDPEYYKPSKLGLAYRNLRAYGVATDSDYQPTVTNALFKLAVDGFRLLRKDDESRYFDILKTMDGIFKPGELTVVLGRPGSGCSTLLKTIACNTYGFHIGAESHITYDGISPAEIAKHHRGDVVYSAETDVHFPHLSVGDTLEFVAKMKTPQNRGPVSREEWVKHMASVYMATYGLSHTRNTPVGNDFVRGVSGGERKRVSIAEVSLCGANVQCWDNATRGLDAATALEFIRALKTSAAILDATPLIAIYQCSQDAYNLFDNVIVLYEGYQIFFGRADKAKEFFVEMGYKCPSRQTTADYLTSLTNPAERVVIPGFENKVPRTAKEFSDYWRASPEYTALTTKIDAYFKKVETGETRDAYKESHVAKQSQHIAPTSPFTVSFTMQVKYLIGRNFLRVKGDPSITIFSIFGQGAMGLILSSVFYNLSQTTGSFYYRGASMFFAVLFNAFASLLEIMSLFEARPIVEKHKKYALYRPSADALASIISELPTKLVMSIAFNFAFYFMVNFRRNAGRFFFYWLFCILCTLCMSHMFRSLGAVSTSLAGAMTPATVILLAMVIFTGFVIPKPSMLGWSKWIQYINPVSYVFESLMVNEFHDREFKCASYVPAGPSYQNFADSLRVCSVVGAVPGNDFVNGTDYLALSFEYFNKHKWRNIGIIIAYIVVFLFVYIGLTESNKGAMQKGEIVLYLRGSLKKLRKTTDNKKAVTNDPENNLPNEKIPFKDSAESSGDNSSKTSVSNSANKQIFHWRDLTYSVKIKSEDRVILNHVDGWVKPGQVTALMGASGAGKTTLLNCLSERLTSGTITDGVRMVNGHSLDSSFQRSIGYVQQQDIHLPTSTVREALTFSAYLRQPNHVSKADKDAYVDYVIDLLEMTNYADALVGVAGEGLNVEQRKRLTIGVELVAKPKLLLFLDEPTSGLDSQTAWSICKLMRKLANHGQAILCTIHQPSAILLKEFDRLLFLQKGGQTVYFGDLGENCLTLIDYFEKYGAHQCPPEANPAEWMLEVVGAAPGSKANQDYFEVWRNSTEFNEMQNELDTMETELVKLPKDESPDSHKTYAAPLWKQYLIVTWRTLQQDWRTPGYIYAKIFLVVSSSLFNGFAFFKAGTSLQGLQNQMFSIFMFFIPFNTLVQQMLPFYVKQREIYEVREAPSRTFSWAAFISAQITSEVPFQIAIGTLAFFCWYYPVGLYVNAEPTGEVHLRGGLMYLLIISFFVYTSTMGQMCVAFNELADNAANLANLLFMMCLNFCGVLAGPSVLPGFWIFMYRANPFTYLVQAMLSTGLANTNVVCRDHEFLKIVPPLGQSCESYMSTYISTAGGYLGANTNTTMCYFCPISLTNTYLASVNSYFSERWRNYGIFAAFIVINVILTIFFYWLARVPKGNREKKRK</sequence>
<dbReference type="InterPro" id="IPR029481">
    <property type="entry name" value="ABC_trans_N"/>
</dbReference>
<feature type="transmembrane region" description="Helical" evidence="11">
    <location>
        <begin position="783"/>
        <end position="803"/>
    </location>
</feature>
<keyword evidence="9 11" id="KW-0472">Membrane</keyword>
<dbReference type="OrthoDB" id="245989at2759"/>
<evidence type="ECO:0000256" key="4">
    <source>
        <dbReference type="ARBA" id="ARBA00022692"/>
    </source>
</evidence>
<dbReference type="CDD" id="cd03232">
    <property type="entry name" value="ABCG_PDR_domain2"/>
    <property type="match status" value="1"/>
</dbReference>
<dbReference type="FunFam" id="3.40.50.300:FF:000054">
    <property type="entry name" value="ABC multidrug transporter atrF"/>
    <property type="match status" value="1"/>
</dbReference>
<evidence type="ECO:0000256" key="7">
    <source>
        <dbReference type="ARBA" id="ARBA00022840"/>
    </source>
</evidence>
<dbReference type="InterPro" id="IPR034003">
    <property type="entry name" value="ABCG_PDR_2"/>
</dbReference>
<dbReference type="InterPro" id="IPR034001">
    <property type="entry name" value="ABCG_PDR_1"/>
</dbReference>
<evidence type="ECO:0000256" key="3">
    <source>
        <dbReference type="ARBA" id="ARBA00022448"/>
    </source>
</evidence>
<dbReference type="InterPro" id="IPR010929">
    <property type="entry name" value="PDR_CDR_ABC"/>
</dbReference>
<evidence type="ECO:0000256" key="11">
    <source>
        <dbReference type="SAM" id="Phobius"/>
    </source>
</evidence>
<dbReference type="SUPFAM" id="SSF52540">
    <property type="entry name" value="P-loop containing nucleoside triphosphate hydrolases"/>
    <property type="match status" value="2"/>
</dbReference>
<dbReference type="PROSITE" id="PS50893">
    <property type="entry name" value="ABC_TRANSPORTER_2"/>
    <property type="match status" value="2"/>
</dbReference>
<evidence type="ECO:0000313" key="14">
    <source>
        <dbReference type="Proteomes" id="UP000182334"/>
    </source>
</evidence>
<dbReference type="Pfam" id="PF06422">
    <property type="entry name" value="PDR_CDR"/>
    <property type="match status" value="1"/>
</dbReference>
<evidence type="ECO:0000256" key="5">
    <source>
        <dbReference type="ARBA" id="ARBA00022737"/>
    </source>
</evidence>
<dbReference type="InterPro" id="IPR027417">
    <property type="entry name" value="P-loop_NTPase"/>
</dbReference>
<keyword evidence="6" id="KW-0547">Nucleotide-binding</keyword>
<feature type="transmembrane region" description="Helical" evidence="11">
    <location>
        <begin position="1336"/>
        <end position="1358"/>
    </location>
</feature>
<dbReference type="Pfam" id="PF01061">
    <property type="entry name" value="ABC2_membrane"/>
    <property type="match status" value="2"/>
</dbReference>
<evidence type="ECO:0000259" key="12">
    <source>
        <dbReference type="PROSITE" id="PS50893"/>
    </source>
</evidence>
<dbReference type="GO" id="GO:0005524">
    <property type="term" value="F:ATP binding"/>
    <property type="evidence" value="ECO:0007669"/>
    <property type="project" value="UniProtKB-KW"/>
</dbReference>
<feature type="transmembrane region" description="Helical" evidence="11">
    <location>
        <begin position="676"/>
        <end position="696"/>
    </location>
</feature>
<gene>
    <name evidence="13" type="ORF">SAMEA4029010_CIC11G00000002053</name>
</gene>
<dbReference type="STRING" id="45354.A0A1L0CSD7"/>
<dbReference type="SMART" id="SM00382">
    <property type="entry name" value="AAA"/>
    <property type="match status" value="2"/>
</dbReference>
<keyword evidence="3" id="KW-0813">Transport</keyword>
<protein>
    <submittedName>
        <fullName evidence="13">CIC11C00000002053</fullName>
    </submittedName>
</protein>
<dbReference type="EMBL" id="LT635756">
    <property type="protein sequence ID" value="SGZ46237.1"/>
    <property type="molecule type" value="Genomic_DNA"/>
</dbReference>
<dbReference type="Proteomes" id="UP000182334">
    <property type="component" value="Chromosome I"/>
</dbReference>
<feature type="transmembrane region" description="Helical" evidence="11">
    <location>
        <begin position="1370"/>
        <end position="1394"/>
    </location>
</feature>
<organism evidence="13 14">
    <name type="scientific">Sungouiella intermedia</name>
    <dbReference type="NCBI Taxonomy" id="45354"/>
    <lineage>
        <taxon>Eukaryota</taxon>
        <taxon>Fungi</taxon>
        <taxon>Dikarya</taxon>
        <taxon>Ascomycota</taxon>
        <taxon>Saccharomycotina</taxon>
        <taxon>Pichiomycetes</taxon>
        <taxon>Metschnikowiaceae</taxon>
        <taxon>Sungouiella</taxon>
    </lineage>
</organism>
<comment type="similarity">
    <text evidence="2">Belongs to the ABC transporter superfamily. ABCG family. PDR (TC 3.A.1.205) subfamily.</text>
</comment>
<dbReference type="InterPro" id="IPR003439">
    <property type="entry name" value="ABC_transporter-like_ATP-bd"/>
</dbReference>
<dbReference type="NCBIfam" id="TIGR00956">
    <property type="entry name" value="3a01205"/>
    <property type="match status" value="1"/>
</dbReference>
<dbReference type="Pfam" id="PF00005">
    <property type="entry name" value="ABC_tran"/>
    <property type="match status" value="2"/>
</dbReference>
<evidence type="ECO:0000256" key="1">
    <source>
        <dbReference type="ARBA" id="ARBA00004141"/>
    </source>
</evidence>
<dbReference type="InterPro" id="IPR005285">
    <property type="entry name" value="Drug-R_PDR/CDR"/>
</dbReference>
<keyword evidence="4 11" id="KW-0812">Transmembrane</keyword>
<reference evidence="13 14" key="1">
    <citation type="submission" date="2016-10" db="EMBL/GenBank/DDBJ databases">
        <authorList>
            <person name="de Groot N.N."/>
        </authorList>
    </citation>
    <scope>NUCLEOTIDE SEQUENCE [LARGE SCALE GENOMIC DNA]</scope>
    <source>
        <strain evidence="13 14">CBS 141442</strain>
    </source>
</reference>
<feature type="transmembrane region" description="Helical" evidence="11">
    <location>
        <begin position="647"/>
        <end position="664"/>
    </location>
</feature>
<evidence type="ECO:0000313" key="13">
    <source>
        <dbReference type="EMBL" id="SGZ46237.1"/>
    </source>
</evidence>
<proteinExistence type="inferred from homology"/>
<feature type="transmembrane region" description="Helical" evidence="11">
    <location>
        <begin position="1486"/>
        <end position="1507"/>
    </location>
</feature>
<dbReference type="GO" id="GO:0016887">
    <property type="term" value="F:ATP hydrolysis activity"/>
    <property type="evidence" value="ECO:0007669"/>
    <property type="project" value="InterPro"/>
</dbReference>
<evidence type="ECO:0000256" key="2">
    <source>
        <dbReference type="ARBA" id="ARBA00006012"/>
    </source>
</evidence>
<feature type="transmembrane region" description="Helical" evidence="11">
    <location>
        <begin position="1213"/>
        <end position="1234"/>
    </location>
</feature>
<feature type="transmembrane region" description="Helical" evidence="11">
    <location>
        <begin position="534"/>
        <end position="557"/>
    </location>
</feature>
<dbReference type="PANTHER" id="PTHR19241">
    <property type="entry name" value="ATP-BINDING CASSETTE TRANSPORTER"/>
    <property type="match status" value="1"/>
</dbReference>
<accession>A0A1L0CSD7</accession>
<evidence type="ECO:0000256" key="10">
    <source>
        <dbReference type="SAM" id="MobiDB-lite"/>
    </source>
</evidence>
<feature type="transmembrane region" description="Helical" evidence="11">
    <location>
        <begin position="1246"/>
        <end position="1269"/>
    </location>
</feature>
<keyword evidence="14" id="KW-1185">Reference proteome</keyword>
<feature type="transmembrane region" description="Helical" evidence="11">
    <location>
        <begin position="1290"/>
        <end position="1316"/>
    </location>
</feature>
<dbReference type="CDD" id="cd03233">
    <property type="entry name" value="ABCG_PDR_domain1"/>
    <property type="match status" value="1"/>
</dbReference>
<feature type="compositionally biased region" description="Polar residues" evidence="10">
    <location>
        <begin position="857"/>
        <end position="869"/>
    </location>
</feature>
<dbReference type="PROSITE" id="PS00211">
    <property type="entry name" value="ABC_TRANSPORTER_1"/>
    <property type="match status" value="1"/>
</dbReference>
<keyword evidence="7" id="KW-0067">ATP-binding</keyword>
<dbReference type="InterPro" id="IPR003593">
    <property type="entry name" value="AAA+_ATPase"/>
</dbReference>
<evidence type="ECO:0000256" key="6">
    <source>
        <dbReference type="ARBA" id="ARBA00022741"/>
    </source>
</evidence>
<feature type="transmembrane region" description="Helical" evidence="11">
    <location>
        <begin position="611"/>
        <end position="635"/>
    </location>
</feature>
<evidence type="ECO:0000256" key="9">
    <source>
        <dbReference type="ARBA" id="ARBA00023136"/>
    </source>
</evidence>
<feature type="region of interest" description="Disordered" evidence="10">
    <location>
        <begin position="831"/>
        <end position="869"/>
    </location>
</feature>
<dbReference type="GO" id="GO:0140359">
    <property type="term" value="F:ABC-type transporter activity"/>
    <property type="evidence" value="ECO:0007669"/>
    <property type="project" value="InterPro"/>
</dbReference>
<dbReference type="Pfam" id="PF19055">
    <property type="entry name" value="ABC2_membrane_7"/>
    <property type="match status" value="1"/>
</dbReference>
<dbReference type="GO" id="GO:1990961">
    <property type="term" value="P:xenobiotic detoxification by transmembrane export across the plasma membrane"/>
    <property type="evidence" value="ECO:0007669"/>
    <property type="project" value="InterPro"/>
</dbReference>
<dbReference type="InterPro" id="IPR013525">
    <property type="entry name" value="ABC2_TM"/>
</dbReference>
<dbReference type="Pfam" id="PF14510">
    <property type="entry name" value="ABC_trans_N"/>
    <property type="match status" value="1"/>
</dbReference>
<feature type="domain" description="ABC transporter" evidence="12">
    <location>
        <begin position="877"/>
        <end position="1120"/>
    </location>
</feature>
<keyword evidence="8 11" id="KW-1133">Transmembrane helix</keyword>
<feature type="domain" description="ABC transporter" evidence="12">
    <location>
        <begin position="174"/>
        <end position="425"/>
    </location>
</feature>